<dbReference type="GO" id="GO:0016020">
    <property type="term" value="C:membrane"/>
    <property type="evidence" value="ECO:0007669"/>
    <property type="project" value="UniProtKB-SubCell"/>
</dbReference>
<dbReference type="OrthoDB" id="73612at2759"/>
<feature type="transmembrane region" description="Helical" evidence="6">
    <location>
        <begin position="164"/>
        <end position="184"/>
    </location>
</feature>
<dbReference type="InterPro" id="IPR013861">
    <property type="entry name" value="TMEM115/Pdh1/Rbl19"/>
</dbReference>
<feature type="transmembrane region" description="Helical" evidence="6">
    <location>
        <begin position="105"/>
        <end position="127"/>
    </location>
</feature>
<feature type="transmembrane region" description="Helical" evidence="6">
    <location>
        <begin position="133"/>
        <end position="152"/>
    </location>
</feature>
<keyword evidence="3 6" id="KW-1133">Transmembrane helix</keyword>
<feature type="transmembrane region" description="Helical" evidence="6">
    <location>
        <begin position="76"/>
        <end position="93"/>
    </location>
</feature>
<dbReference type="Proteomes" id="UP000245699">
    <property type="component" value="Unassembled WGS sequence"/>
</dbReference>
<dbReference type="PANTHER" id="PTHR13377">
    <property type="entry name" value="PLACENTAL PROTEIN 6"/>
    <property type="match status" value="1"/>
</dbReference>
<evidence type="ECO:0000256" key="1">
    <source>
        <dbReference type="ARBA" id="ARBA00004141"/>
    </source>
</evidence>
<dbReference type="Pfam" id="PF08551">
    <property type="entry name" value="DUF1751"/>
    <property type="match status" value="1"/>
</dbReference>
<dbReference type="SMART" id="SM01160">
    <property type="entry name" value="DUF1751"/>
    <property type="match status" value="1"/>
</dbReference>
<evidence type="ECO:0000313" key="7">
    <source>
        <dbReference type="EMBL" id="PVU89812.1"/>
    </source>
</evidence>
<comment type="subcellular location">
    <subcellularLocation>
        <location evidence="1">Membrane</location>
        <topology evidence="1">Multi-pass membrane protein</topology>
    </subcellularLocation>
</comment>
<keyword evidence="4 6" id="KW-0472">Membrane</keyword>
<dbReference type="PANTHER" id="PTHR13377:SF3">
    <property type="entry name" value="TRANSMEMBRANE PROTEIN 115"/>
    <property type="match status" value="1"/>
</dbReference>
<sequence>MSSIFRKLFHESQPTAHAAVVILSGLSLITAIIYSKLPIDTDNSIALSCSRLILLPALIIKYPWTIVTTSWIETDALSFLLGVIVLIPCVSILEKNWGVQDTVTFLAVSSILPTIATALVYIILGSIYDDARYSQAVVVNGLASIIAGFTIAFKQITPEYQVRLFGGAIFFKINNLPLVFMTIVPPLLFLFGRNSSILLLHFGIIISWVYLRFYKKNGDFRGDLSETFSFASFFPEFIQPTARMVSHNVYQLALKLHIVPQPVEYLNISDLELGGSFETYATELNDLETTVEAERRRNLAAKEVDSKLAQTSSQNGPQ</sequence>
<gene>
    <name evidence="7" type="ORF">BB559_004924</name>
</gene>
<keyword evidence="8" id="KW-1185">Reference proteome</keyword>
<comment type="caution">
    <text evidence="7">The sequence shown here is derived from an EMBL/GenBank/DDBJ whole genome shotgun (WGS) entry which is preliminary data.</text>
</comment>
<dbReference type="SUPFAM" id="SSF144091">
    <property type="entry name" value="Rhomboid-like"/>
    <property type="match status" value="1"/>
</dbReference>
<feature type="transmembrane region" description="Helical" evidence="6">
    <location>
        <begin position="190"/>
        <end position="211"/>
    </location>
</feature>
<name>A0A2T9YBU1_9FUNG</name>
<evidence type="ECO:0000256" key="3">
    <source>
        <dbReference type="ARBA" id="ARBA00022989"/>
    </source>
</evidence>
<dbReference type="GO" id="GO:0006890">
    <property type="term" value="P:retrograde vesicle-mediated transport, Golgi to endoplasmic reticulum"/>
    <property type="evidence" value="ECO:0007669"/>
    <property type="project" value="InterPro"/>
</dbReference>
<evidence type="ECO:0000256" key="4">
    <source>
        <dbReference type="ARBA" id="ARBA00023136"/>
    </source>
</evidence>
<evidence type="ECO:0000313" key="8">
    <source>
        <dbReference type="Proteomes" id="UP000245699"/>
    </source>
</evidence>
<protein>
    <recommendedName>
        <fullName evidence="9">Peptidase S54 rhomboid domain-containing protein</fullName>
    </recommendedName>
</protein>
<reference evidence="7 8" key="1">
    <citation type="journal article" date="2018" name="MBio">
        <title>Comparative Genomics Reveals the Core Gene Toolbox for the Fungus-Insect Symbiosis.</title>
        <authorList>
            <person name="Wang Y."/>
            <person name="Stata M."/>
            <person name="Wang W."/>
            <person name="Stajich J.E."/>
            <person name="White M.M."/>
            <person name="Moncalvo J.M."/>
        </authorList>
    </citation>
    <scope>NUCLEOTIDE SEQUENCE [LARGE SCALE GENOMIC DNA]</scope>
    <source>
        <strain evidence="7 8">AUS-77-4</strain>
    </source>
</reference>
<evidence type="ECO:0000256" key="6">
    <source>
        <dbReference type="SAM" id="Phobius"/>
    </source>
</evidence>
<organism evidence="7 8">
    <name type="scientific">Furculomyces boomerangus</name>
    <dbReference type="NCBI Taxonomy" id="61424"/>
    <lineage>
        <taxon>Eukaryota</taxon>
        <taxon>Fungi</taxon>
        <taxon>Fungi incertae sedis</taxon>
        <taxon>Zoopagomycota</taxon>
        <taxon>Kickxellomycotina</taxon>
        <taxon>Harpellomycetes</taxon>
        <taxon>Harpellales</taxon>
        <taxon>Harpellaceae</taxon>
        <taxon>Furculomyces</taxon>
    </lineage>
</organism>
<proteinExistence type="predicted"/>
<keyword evidence="2 6" id="KW-0812">Transmembrane</keyword>
<feature type="coiled-coil region" evidence="5">
    <location>
        <begin position="277"/>
        <end position="304"/>
    </location>
</feature>
<keyword evidence="5" id="KW-0175">Coiled coil</keyword>
<dbReference type="EMBL" id="MBFT01000521">
    <property type="protein sequence ID" value="PVU89812.1"/>
    <property type="molecule type" value="Genomic_DNA"/>
</dbReference>
<dbReference type="STRING" id="61424.A0A2T9YBU1"/>
<evidence type="ECO:0008006" key="9">
    <source>
        <dbReference type="Google" id="ProtNLM"/>
    </source>
</evidence>
<dbReference type="AlphaFoldDB" id="A0A2T9YBU1"/>
<evidence type="ECO:0000256" key="5">
    <source>
        <dbReference type="SAM" id="Coils"/>
    </source>
</evidence>
<accession>A0A2T9YBU1</accession>
<feature type="transmembrane region" description="Helical" evidence="6">
    <location>
        <begin position="45"/>
        <end position="64"/>
    </location>
</feature>
<feature type="transmembrane region" description="Helical" evidence="6">
    <location>
        <begin position="15"/>
        <end position="33"/>
    </location>
</feature>
<evidence type="ECO:0000256" key="2">
    <source>
        <dbReference type="ARBA" id="ARBA00022692"/>
    </source>
</evidence>
<dbReference type="GO" id="GO:0005794">
    <property type="term" value="C:Golgi apparatus"/>
    <property type="evidence" value="ECO:0007669"/>
    <property type="project" value="TreeGrafter"/>
</dbReference>
<dbReference type="InterPro" id="IPR035952">
    <property type="entry name" value="Rhomboid-like_sf"/>
</dbReference>